<comment type="function">
    <text evidence="7">Activator of cell division through the inhibition of FtsZ GTPase activity, therefore promoting FtsZ assembly into bundles of protofilaments necessary for the formation of the division Z ring. It is recruited early at mid-cell but it is not essential for cell division.</text>
</comment>
<dbReference type="GO" id="GO:0032153">
    <property type="term" value="C:cell division site"/>
    <property type="evidence" value="ECO:0007669"/>
    <property type="project" value="TreeGrafter"/>
</dbReference>
<reference evidence="11 12" key="1">
    <citation type="submission" date="2019-12" db="EMBL/GenBank/DDBJ databases">
        <authorList>
            <person name="Li M."/>
        </authorList>
    </citation>
    <scope>NUCLEOTIDE SEQUENCE [LARGE SCALE GENOMIC DNA]</scope>
    <source>
        <strain evidence="11 12">GBMRC 2024</strain>
    </source>
</reference>
<feature type="coiled-coil region" evidence="10">
    <location>
        <begin position="63"/>
        <end position="90"/>
    </location>
</feature>
<keyword evidence="10" id="KW-0175">Coiled coil</keyword>
<evidence type="ECO:0000256" key="8">
    <source>
        <dbReference type="ARBA" id="ARBA00026068"/>
    </source>
</evidence>
<evidence type="ECO:0000313" key="12">
    <source>
        <dbReference type="Proteomes" id="UP000477911"/>
    </source>
</evidence>
<organism evidence="11 12">
    <name type="scientific">Pseudooceanicola albus</name>
    <dbReference type="NCBI Taxonomy" id="2692189"/>
    <lineage>
        <taxon>Bacteria</taxon>
        <taxon>Pseudomonadati</taxon>
        <taxon>Pseudomonadota</taxon>
        <taxon>Alphaproteobacteria</taxon>
        <taxon>Rhodobacterales</taxon>
        <taxon>Paracoccaceae</taxon>
        <taxon>Pseudooceanicola</taxon>
    </lineage>
</organism>
<keyword evidence="4 11" id="KW-0132">Cell division</keyword>
<dbReference type="GO" id="GO:0043093">
    <property type="term" value="P:FtsZ-dependent cytokinesis"/>
    <property type="evidence" value="ECO:0007669"/>
    <property type="project" value="TreeGrafter"/>
</dbReference>
<dbReference type="PANTHER" id="PTHR34981">
    <property type="entry name" value="CELL DIVISION PROTEIN ZAPA"/>
    <property type="match status" value="1"/>
</dbReference>
<keyword evidence="3" id="KW-0963">Cytoplasm</keyword>
<evidence type="ECO:0000256" key="3">
    <source>
        <dbReference type="ARBA" id="ARBA00022490"/>
    </source>
</evidence>
<gene>
    <name evidence="11" type="primary">zapA</name>
    <name evidence="11" type="ORF">GR170_22705</name>
</gene>
<dbReference type="RefSeq" id="WP_160896773.1">
    <property type="nucleotide sequence ID" value="NZ_WUMU01000033.1"/>
</dbReference>
<comment type="subunit">
    <text evidence="8">Homodimer. Interacts with FtsZ.</text>
</comment>
<dbReference type="InterPro" id="IPR042233">
    <property type="entry name" value="Cell_div_ZapA_N"/>
</dbReference>
<comment type="caution">
    <text evidence="11">The sequence shown here is derived from an EMBL/GenBank/DDBJ whole genome shotgun (WGS) entry which is preliminary data.</text>
</comment>
<evidence type="ECO:0000256" key="1">
    <source>
        <dbReference type="ARBA" id="ARBA00004496"/>
    </source>
</evidence>
<proteinExistence type="predicted"/>
<dbReference type="PANTHER" id="PTHR34981:SF1">
    <property type="entry name" value="CELL DIVISION PROTEIN ZAPA"/>
    <property type="match status" value="1"/>
</dbReference>
<dbReference type="GO" id="GO:0000921">
    <property type="term" value="P:septin ring assembly"/>
    <property type="evidence" value="ECO:0007669"/>
    <property type="project" value="TreeGrafter"/>
</dbReference>
<comment type="subcellular location">
    <subcellularLocation>
        <location evidence="1">Cytoplasm</location>
    </subcellularLocation>
</comment>
<keyword evidence="6" id="KW-0131">Cell cycle</keyword>
<dbReference type="Pfam" id="PF05164">
    <property type="entry name" value="ZapA"/>
    <property type="match status" value="1"/>
</dbReference>
<dbReference type="Proteomes" id="UP000477911">
    <property type="component" value="Unassembled WGS sequence"/>
</dbReference>
<evidence type="ECO:0000256" key="2">
    <source>
        <dbReference type="ARBA" id="ARBA00015195"/>
    </source>
</evidence>
<evidence type="ECO:0000256" key="6">
    <source>
        <dbReference type="ARBA" id="ARBA00023306"/>
    </source>
</evidence>
<accession>A0A6L7GBJ6</accession>
<evidence type="ECO:0000313" key="11">
    <source>
        <dbReference type="EMBL" id="MXN20650.1"/>
    </source>
</evidence>
<keyword evidence="12" id="KW-1185">Reference proteome</keyword>
<keyword evidence="5" id="KW-0717">Septation</keyword>
<sequence length="143" mass="15521">MPNVTVTIGGRSFDVACEAGQESFLRYAADQLDQEAQALLGQTGRIPEATMLLMAGLMLADRTGRAEERITTLQHEIEALKEEVTNLRNQPAPAPEKVEVVKEVEVEVVREVVPPSVQQALADLAERAEYLAHQIAAKAGTAE</sequence>
<name>A0A6L7GBJ6_9RHOB</name>
<evidence type="ECO:0000256" key="5">
    <source>
        <dbReference type="ARBA" id="ARBA00023210"/>
    </source>
</evidence>
<protein>
    <recommendedName>
        <fullName evidence="2">Cell division protein ZapA</fullName>
    </recommendedName>
    <alternativeName>
        <fullName evidence="9">Z ring-associated protein ZapA</fullName>
    </alternativeName>
</protein>
<dbReference type="EMBL" id="WUMU01000033">
    <property type="protein sequence ID" value="MXN20650.1"/>
    <property type="molecule type" value="Genomic_DNA"/>
</dbReference>
<dbReference type="AlphaFoldDB" id="A0A6L7GBJ6"/>
<evidence type="ECO:0000256" key="10">
    <source>
        <dbReference type="SAM" id="Coils"/>
    </source>
</evidence>
<dbReference type="InterPro" id="IPR007838">
    <property type="entry name" value="Cell_div_ZapA-like"/>
</dbReference>
<dbReference type="GO" id="GO:0000917">
    <property type="term" value="P:division septum assembly"/>
    <property type="evidence" value="ECO:0007669"/>
    <property type="project" value="UniProtKB-KW"/>
</dbReference>
<dbReference type="SUPFAM" id="SSF102829">
    <property type="entry name" value="Cell division protein ZapA-like"/>
    <property type="match status" value="1"/>
</dbReference>
<dbReference type="Gene3D" id="3.30.160.880">
    <property type="entry name" value="Cell division protein ZapA protomer, N-terminal domain"/>
    <property type="match status" value="1"/>
</dbReference>
<dbReference type="GO" id="GO:0030428">
    <property type="term" value="C:cell septum"/>
    <property type="evidence" value="ECO:0007669"/>
    <property type="project" value="TreeGrafter"/>
</dbReference>
<dbReference type="GO" id="GO:0005829">
    <property type="term" value="C:cytosol"/>
    <property type="evidence" value="ECO:0007669"/>
    <property type="project" value="TreeGrafter"/>
</dbReference>
<evidence type="ECO:0000256" key="7">
    <source>
        <dbReference type="ARBA" id="ARBA00024910"/>
    </source>
</evidence>
<dbReference type="InterPro" id="IPR036192">
    <property type="entry name" value="Cell_div_ZapA-like_sf"/>
</dbReference>
<evidence type="ECO:0000256" key="4">
    <source>
        <dbReference type="ARBA" id="ARBA00022618"/>
    </source>
</evidence>
<evidence type="ECO:0000256" key="9">
    <source>
        <dbReference type="ARBA" id="ARBA00033158"/>
    </source>
</evidence>